<evidence type="ECO:0000256" key="1">
    <source>
        <dbReference type="SAM" id="SignalP"/>
    </source>
</evidence>
<dbReference type="RefSeq" id="WP_120048151.1">
    <property type="nucleotide sequence ID" value="NZ_RAHX01000001.1"/>
</dbReference>
<keyword evidence="3" id="KW-1185">Reference proteome</keyword>
<accession>A0A419RTN6</accession>
<dbReference type="Pfam" id="PF14352">
    <property type="entry name" value="DUF4402"/>
    <property type="match status" value="1"/>
</dbReference>
<keyword evidence="1" id="KW-0732">Signal</keyword>
<dbReference type="Proteomes" id="UP000285232">
    <property type="component" value="Unassembled WGS sequence"/>
</dbReference>
<feature type="signal peptide" evidence="1">
    <location>
        <begin position="1"/>
        <end position="24"/>
    </location>
</feature>
<reference evidence="2 3" key="1">
    <citation type="journal article" date="2017" name="Int. J. Syst. Evol. Microbiol.">
        <title>Erythrobacter aquimixticola sp. nov., isolated from the junction between the ocean and a freshwater spring.</title>
        <authorList>
            <person name="Park S."/>
            <person name="Jung Y.T."/>
            <person name="Choi S.J."/>
            <person name="Yoon J.H."/>
        </authorList>
    </citation>
    <scope>NUCLEOTIDE SEQUENCE [LARGE SCALE GENOMIC DNA]</scope>
    <source>
        <strain evidence="2 3">JSSK-14</strain>
    </source>
</reference>
<gene>
    <name evidence="2" type="ORF">D6201_07025</name>
</gene>
<dbReference type="OrthoDB" id="7576381at2"/>
<evidence type="ECO:0000313" key="2">
    <source>
        <dbReference type="EMBL" id="RJY09145.1"/>
    </source>
</evidence>
<proteinExistence type="predicted"/>
<dbReference type="InterPro" id="IPR025514">
    <property type="entry name" value="DUF4402"/>
</dbReference>
<sequence length="175" mass="18145">MKLYPALAAAIAMSLASFSLPANAQDEDSEAEGTAGAAVVAPSRVTRIADLRFGAFASPATASTLRVGVDGSVVPTGAVASAMYVAQPPDGRGPAQFRIEQDGSFFFIAYYPRSVTISSGSDSMLVDNTTARLVRTSTAGTNSEWRLDMGGTLNIGANQSPGSYSGDFVITVLYF</sequence>
<dbReference type="AlphaFoldDB" id="A0A419RTN6"/>
<dbReference type="EMBL" id="RAHX01000001">
    <property type="protein sequence ID" value="RJY09145.1"/>
    <property type="molecule type" value="Genomic_DNA"/>
</dbReference>
<name>A0A419RTN6_9SPHN</name>
<comment type="caution">
    <text evidence="2">The sequence shown here is derived from an EMBL/GenBank/DDBJ whole genome shotgun (WGS) entry which is preliminary data.</text>
</comment>
<feature type="chain" id="PRO_5019315925" evidence="1">
    <location>
        <begin position="25"/>
        <end position="175"/>
    </location>
</feature>
<organism evidence="2 3">
    <name type="scientific">Aurantiacibacter aquimixticola</name>
    <dbReference type="NCBI Taxonomy" id="1958945"/>
    <lineage>
        <taxon>Bacteria</taxon>
        <taxon>Pseudomonadati</taxon>
        <taxon>Pseudomonadota</taxon>
        <taxon>Alphaproteobacteria</taxon>
        <taxon>Sphingomonadales</taxon>
        <taxon>Erythrobacteraceae</taxon>
        <taxon>Aurantiacibacter</taxon>
    </lineage>
</organism>
<evidence type="ECO:0000313" key="3">
    <source>
        <dbReference type="Proteomes" id="UP000285232"/>
    </source>
</evidence>
<protein>
    <submittedName>
        <fullName evidence="2">DUF4402 domain-containing protein</fullName>
    </submittedName>
</protein>